<sequence length="193" mass="22492">MAEISRSEQKRLLKQVEATARECLELSETEVGRLGLDDQLREALAVCRSIDGGGALKRQIKYVAKLLRSEDLPAIQRFLREKKGSKLDADRLFHDAEQWRDRIVNDAISSLEAHRRREEPWPTNWSSAAIDEVMVSFPDLDEHDLRQNAHHYARSRKKMYYRELFRIVRAAAEKQRQRETLAEQGVLQRVNTP</sequence>
<evidence type="ECO:0000256" key="4">
    <source>
        <dbReference type="ARBA" id="ARBA00022884"/>
    </source>
</evidence>
<dbReference type="CDD" id="cd16331">
    <property type="entry name" value="YjgA-like"/>
    <property type="match status" value="1"/>
</dbReference>
<reference evidence="5 6" key="1">
    <citation type="submission" date="2022-01" db="EMBL/GenBank/DDBJ databases">
        <title>Desulfofustis limnae sp. nov., a novel mesophilic sulfate-reducing bacterium isolated from marsh soil.</title>
        <authorList>
            <person name="Watanabe M."/>
            <person name="Takahashi A."/>
            <person name="Kojima H."/>
            <person name="Fukui M."/>
        </authorList>
    </citation>
    <scope>NUCLEOTIDE SEQUENCE [LARGE SCALE GENOMIC DNA]</scope>
    <source>
        <strain evidence="5 6">PPLL</strain>
    </source>
</reference>
<evidence type="ECO:0000256" key="3">
    <source>
        <dbReference type="ARBA" id="ARBA00022730"/>
    </source>
</evidence>
<dbReference type="Proteomes" id="UP000830055">
    <property type="component" value="Chromosome"/>
</dbReference>
<evidence type="ECO:0000313" key="6">
    <source>
        <dbReference type="Proteomes" id="UP000830055"/>
    </source>
</evidence>
<name>A0ABM7W927_9BACT</name>
<evidence type="ECO:0000256" key="2">
    <source>
        <dbReference type="ARBA" id="ARBA00022517"/>
    </source>
</evidence>
<evidence type="ECO:0008006" key="7">
    <source>
        <dbReference type="Google" id="ProtNLM"/>
    </source>
</evidence>
<dbReference type="EMBL" id="AP025516">
    <property type="protein sequence ID" value="BDD87432.1"/>
    <property type="molecule type" value="Genomic_DNA"/>
</dbReference>
<dbReference type="NCBIfam" id="NF003593">
    <property type="entry name" value="PRK05255.1-1"/>
    <property type="match status" value="1"/>
</dbReference>
<dbReference type="Gene3D" id="1.10.60.30">
    <property type="entry name" value="PSPTO4464-like domains"/>
    <property type="match status" value="2"/>
</dbReference>
<keyword evidence="3" id="KW-0699">rRNA-binding</keyword>
<dbReference type="Pfam" id="PF04751">
    <property type="entry name" value="DarP"/>
    <property type="match status" value="1"/>
</dbReference>
<dbReference type="InterPro" id="IPR023153">
    <property type="entry name" value="DarP_sf"/>
</dbReference>
<evidence type="ECO:0000313" key="5">
    <source>
        <dbReference type="EMBL" id="BDD87432.1"/>
    </source>
</evidence>
<gene>
    <name evidence="5" type="ORF">DPPLL_17970</name>
</gene>
<accession>A0ABM7W927</accession>
<keyword evidence="6" id="KW-1185">Reference proteome</keyword>
<proteinExistence type="predicted"/>
<dbReference type="PANTHER" id="PTHR38101">
    <property type="entry name" value="UPF0307 PROTEIN YJGA"/>
    <property type="match status" value="1"/>
</dbReference>
<protein>
    <recommendedName>
        <fullName evidence="7">DUF615 domain-containing protein</fullName>
    </recommendedName>
</protein>
<dbReference type="SUPFAM" id="SSF158710">
    <property type="entry name" value="PSPTO4464-like"/>
    <property type="match status" value="1"/>
</dbReference>
<dbReference type="RefSeq" id="WP_284154458.1">
    <property type="nucleotide sequence ID" value="NZ_AP025516.1"/>
</dbReference>
<dbReference type="PANTHER" id="PTHR38101:SF1">
    <property type="entry name" value="UPF0307 PROTEIN YJGA"/>
    <property type="match status" value="1"/>
</dbReference>
<keyword evidence="4" id="KW-0694">RNA-binding</keyword>
<organism evidence="5 6">
    <name type="scientific">Desulfofustis limnaeus</name>
    <dbReference type="NCBI Taxonomy" id="2740163"/>
    <lineage>
        <taxon>Bacteria</taxon>
        <taxon>Pseudomonadati</taxon>
        <taxon>Thermodesulfobacteriota</taxon>
        <taxon>Desulfobulbia</taxon>
        <taxon>Desulfobulbales</taxon>
        <taxon>Desulfocapsaceae</taxon>
        <taxon>Desulfofustis</taxon>
    </lineage>
</organism>
<dbReference type="InterPro" id="IPR006839">
    <property type="entry name" value="DarP"/>
</dbReference>
<keyword evidence="2" id="KW-0690">Ribosome biogenesis</keyword>
<keyword evidence="1" id="KW-0963">Cytoplasm</keyword>
<evidence type="ECO:0000256" key="1">
    <source>
        <dbReference type="ARBA" id="ARBA00022490"/>
    </source>
</evidence>